<dbReference type="InterPro" id="IPR043128">
    <property type="entry name" value="Rev_trsase/Diguanyl_cyclase"/>
</dbReference>
<dbReference type="PROSITE" id="PS50887">
    <property type="entry name" value="GGDEF"/>
    <property type="match status" value="1"/>
</dbReference>
<dbReference type="InterPro" id="IPR001610">
    <property type="entry name" value="PAC"/>
</dbReference>
<evidence type="ECO:0000259" key="4">
    <source>
        <dbReference type="PROSITE" id="PS50883"/>
    </source>
</evidence>
<evidence type="ECO:0000259" key="3">
    <source>
        <dbReference type="PROSITE" id="PS50113"/>
    </source>
</evidence>
<dbReference type="CDD" id="cd01948">
    <property type="entry name" value="EAL"/>
    <property type="match status" value="1"/>
</dbReference>
<dbReference type="InterPro" id="IPR029787">
    <property type="entry name" value="Nucleotide_cyclase"/>
</dbReference>
<accession>A0A6A1R4S4</accession>
<dbReference type="PROSITE" id="PS50883">
    <property type="entry name" value="EAL"/>
    <property type="match status" value="1"/>
</dbReference>
<keyword evidence="1" id="KW-0472">Membrane</keyword>
<protein>
    <submittedName>
        <fullName evidence="6">Diguanylate cyclase</fullName>
    </submittedName>
</protein>
<dbReference type="Pfam" id="PF08447">
    <property type="entry name" value="PAS_3"/>
    <property type="match status" value="2"/>
</dbReference>
<name>A0A6A1R4S4_9BURK</name>
<feature type="domain" description="PAS" evidence="2">
    <location>
        <begin position="103"/>
        <end position="148"/>
    </location>
</feature>
<keyword evidence="1" id="KW-1133">Transmembrane helix</keyword>
<dbReference type="Gene3D" id="3.30.450.20">
    <property type="entry name" value="PAS domain"/>
    <property type="match status" value="3"/>
</dbReference>
<dbReference type="Gene3D" id="2.10.70.100">
    <property type="match status" value="1"/>
</dbReference>
<sequence>MTAFASQLFAHVLRHSFSAWLLVSALAVMLPVTWQWLQLPADLSGWLGSYGQWLSLPWLTVLLLVVVVVTARQRNMPQDMSHTLYSAAYRASPDAVGITSIKDGRFIDVNPALCNMLGLPREQIIGRTNAELQVYATPEERVRLLDELASKGQVHRLRILCLSHGEIVPGTISAVLVEFDSEPCMFFIFHGMRDYEKAVDQLHSANRLLQQAGHLAQLGAWEDRRGQGLVYWSDVCYDIHGVPRSSPLPRDYLSTFVAPEHREHMRRQLQQCLRVNKAWNIDMQIIRTDGRKLWVRSHGEAVQDDNGRIIAMRGVMQDIDAYKRQEESIREREALLAVTLEAATLGRWDWDLLHGSITGDSFWHKLSDLEIKPAYLSPAGQKRWHWTEIMEPHDVAHCNAELQRHIDHPEDGPFDITWQRPGPAGQPRWLRSIGKIVSYDLHGRAMRMLGVCLDVTEQQEQKNTLRQLAHFDTLTGLANRVELATRLNDALQSSRQSTQLMGIAYLDLDGFKPINNRLGHAAGDRLLVLVAKRLQHAMRSNDCAARFGGDEFVLLLNPLNSRAECEAMLQRIMHSISRPYALDGEQVLVTASIGYTLSPDDSSDADTLIRHADQAMYQAKQSGRNRIEAFDANEDRSQRENHIKGQRILQGLHHHEFVLHVQPKVDMQSGQVIGVEALARWQHPQQGLLTPQHFLPHIEGGELELAFGQWSITQALDILEDFQQQGLSLPVAVNLSPTHLQHSHFTQWMASQLQAHPRIPPRLLDLEITENAALHDMQKMSQVLKALRALGLNISLDDFVVPATPPSPI</sequence>
<evidence type="ECO:0000259" key="5">
    <source>
        <dbReference type="PROSITE" id="PS50887"/>
    </source>
</evidence>
<feature type="transmembrane region" description="Helical" evidence="1">
    <location>
        <begin position="50"/>
        <end position="71"/>
    </location>
</feature>
<dbReference type="InterPro" id="IPR035919">
    <property type="entry name" value="EAL_sf"/>
</dbReference>
<feature type="domain" description="PAC" evidence="3">
    <location>
        <begin position="279"/>
        <end position="331"/>
    </location>
</feature>
<gene>
    <name evidence="6" type="ORF">F7P80_03220</name>
</gene>
<dbReference type="NCBIfam" id="TIGR00254">
    <property type="entry name" value="GGDEF"/>
    <property type="match status" value="1"/>
</dbReference>
<dbReference type="CDD" id="cd00130">
    <property type="entry name" value="PAS"/>
    <property type="match status" value="2"/>
</dbReference>
<dbReference type="Pfam" id="PF00563">
    <property type="entry name" value="EAL"/>
    <property type="match status" value="1"/>
</dbReference>
<dbReference type="CDD" id="cd01949">
    <property type="entry name" value="GGDEF"/>
    <property type="match status" value="1"/>
</dbReference>
<organism evidence="6">
    <name type="scientific">Comamonas kerstersii</name>
    <dbReference type="NCBI Taxonomy" id="225992"/>
    <lineage>
        <taxon>Bacteria</taxon>
        <taxon>Pseudomonadati</taxon>
        <taxon>Pseudomonadota</taxon>
        <taxon>Betaproteobacteria</taxon>
        <taxon>Burkholderiales</taxon>
        <taxon>Comamonadaceae</taxon>
        <taxon>Comamonas</taxon>
    </lineage>
</organism>
<dbReference type="InterPro" id="IPR000014">
    <property type="entry name" value="PAS"/>
</dbReference>
<dbReference type="GO" id="GO:0003824">
    <property type="term" value="F:catalytic activity"/>
    <property type="evidence" value="ECO:0007669"/>
    <property type="project" value="UniProtKB-ARBA"/>
</dbReference>
<feature type="domain" description="PAS" evidence="2">
    <location>
        <begin position="223"/>
        <end position="276"/>
    </location>
</feature>
<dbReference type="InterPro" id="IPR000700">
    <property type="entry name" value="PAS-assoc_C"/>
</dbReference>
<dbReference type="NCBIfam" id="TIGR00229">
    <property type="entry name" value="sensory_box"/>
    <property type="match status" value="2"/>
</dbReference>
<dbReference type="PANTHER" id="PTHR44757">
    <property type="entry name" value="DIGUANYLATE CYCLASE DGCP"/>
    <property type="match status" value="1"/>
</dbReference>
<dbReference type="SMART" id="SM00086">
    <property type="entry name" value="PAC"/>
    <property type="match status" value="2"/>
</dbReference>
<feature type="domain" description="GGDEF" evidence="5">
    <location>
        <begin position="499"/>
        <end position="632"/>
    </location>
</feature>
<dbReference type="FunFam" id="3.30.70.270:FF:000001">
    <property type="entry name" value="Diguanylate cyclase domain protein"/>
    <property type="match status" value="1"/>
</dbReference>
<dbReference type="InterPro" id="IPR013655">
    <property type="entry name" value="PAS_fold_3"/>
</dbReference>
<dbReference type="SUPFAM" id="SSF55073">
    <property type="entry name" value="Nucleotide cyclase"/>
    <property type="match status" value="1"/>
</dbReference>
<dbReference type="Gene3D" id="3.20.20.450">
    <property type="entry name" value="EAL domain"/>
    <property type="match status" value="1"/>
</dbReference>
<feature type="domain" description="PAC" evidence="3">
    <location>
        <begin position="412"/>
        <end position="467"/>
    </location>
</feature>
<feature type="transmembrane region" description="Helical" evidence="1">
    <location>
        <begin position="12"/>
        <end position="30"/>
    </location>
</feature>
<dbReference type="InterPro" id="IPR052155">
    <property type="entry name" value="Biofilm_reg_signaling"/>
</dbReference>
<dbReference type="Pfam" id="PF00990">
    <property type="entry name" value="GGDEF"/>
    <property type="match status" value="1"/>
</dbReference>
<dbReference type="SUPFAM" id="SSF141868">
    <property type="entry name" value="EAL domain-like"/>
    <property type="match status" value="1"/>
</dbReference>
<dbReference type="Gene3D" id="3.30.70.270">
    <property type="match status" value="1"/>
</dbReference>
<dbReference type="EMBL" id="VZOT01000002">
    <property type="protein sequence ID" value="KAB0587700.1"/>
    <property type="molecule type" value="Genomic_DNA"/>
</dbReference>
<dbReference type="Pfam" id="PF13426">
    <property type="entry name" value="PAS_9"/>
    <property type="match status" value="1"/>
</dbReference>
<dbReference type="SMART" id="SM00052">
    <property type="entry name" value="EAL"/>
    <property type="match status" value="1"/>
</dbReference>
<comment type="caution">
    <text evidence="6">The sequence shown here is derived from an EMBL/GenBank/DDBJ whole genome shotgun (WGS) entry which is preliminary data.</text>
</comment>
<dbReference type="InterPro" id="IPR035965">
    <property type="entry name" value="PAS-like_dom_sf"/>
</dbReference>
<dbReference type="SMART" id="SM00091">
    <property type="entry name" value="PAS"/>
    <property type="match status" value="2"/>
</dbReference>
<dbReference type="PANTHER" id="PTHR44757:SF2">
    <property type="entry name" value="BIOFILM ARCHITECTURE MAINTENANCE PROTEIN MBAA"/>
    <property type="match status" value="1"/>
</dbReference>
<dbReference type="PROSITE" id="PS50113">
    <property type="entry name" value="PAC"/>
    <property type="match status" value="2"/>
</dbReference>
<dbReference type="SUPFAM" id="SSF55785">
    <property type="entry name" value="PYP-like sensor domain (PAS domain)"/>
    <property type="match status" value="3"/>
</dbReference>
<feature type="domain" description="EAL" evidence="4">
    <location>
        <begin position="641"/>
        <end position="809"/>
    </location>
</feature>
<dbReference type="InterPro" id="IPR001633">
    <property type="entry name" value="EAL_dom"/>
</dbReference>
<dbReference type="SMART" id="SM00267">
    <property type="entry name" value="GGDEF"/>
    <property type="match status" value="1"/>
</dbReference>
<reference evidence="6" key="1">
    <citation type="submission" date="2019-09" db="EMBL/GenBank/DDBJ databases">
        <title>Draft genome sequences of 48 bacterial type strains from the CCUG.</title>
        <authorList>
            <person name="Tunovic T."/>
            <person name="Pineiro-Iglesias B."/>
            <person name="Unosson C."/>
            <person name="Inganas E."/>
            <person name="Ohlen M."/>
            <person name="Cardew S."/>
            <person name="Jensie-Markopoulos S."/>
            <person name="Salva-Serra F."/>
            <person name="Jaen-Luchoro D."/>
            <person name="Karlsson R."/>
            <person name="Svensson-Stadler L."/>
            <person name="Chun J."/>
            <person name="Moore E."/>
        </authorList>
    </citation>
    <scope>NUCLEOTIDE SEQUENCE</scope>
    <source>
        <strain evidence="6">CCUG 15333</strain>
    </source>
</reference>
<evidence type="ECO:0000256" key="1">
    <source>
        <dbReference type="SAM" id="Phobius"/>
    </source>
</evidence>
<dbReference type="PROSITE" id="PS50112">
    <property type="entry name" value="PAS"/>
    <property type="match status" value="2"/>
</dbReference>
<keyword evidence="1" id="KW-0812">Transmembrane</keyword>
<evidence type="ECO:0000259" key="2">
    <source>
        <dbReference type="PROSITE" id="PS50112"/>
    </source>
</evidence>
<dbReference type="AlphaFoldDB" id="A0A6A1R4S4"/>
<dbReference type="InterPro" id="IPR000160">
    <property type="entry name" value="GGDEF_dom"/>
</dbReference>
<proteinExistence type="predicted"/>
<evidence type="ECO:0000313" key="6">
    <source>
        <dbReference type="EMBL" id="KAB0587700.1"/>
    </source>
</evidence>